<dbReference type="RefSeq" id="WP_013626102.1">
    <property type="nucleotide sequence ID" value="NC_015172.1"/>
</dbReference>
<evidence type="ECO:0000256" key="4">
    <source>
        <dbReference type="ARBA" id="ARBA00022989"/>
    </source>
</evidence>
<evidence type="ECO:0000256" key="6">
    <source>
        <dbReference type="SAM" id="Phobius"/>
    </source>
</evidence>
<accession>F0T0F8</accession>
<keyword evidence="2" id="KW-1003">Cell membrane</keyword>
<sequence>MKALWSGTTSHRMKEIMIGIIQIAVLYLFVLAGNDLAHLFHLDFPGSLIGLALLFLLLHFNIVPCKWVMIGGNWLLTELILFFIPSVVAVIQYQDILQKIGIDLFFIILIGTITVMISSGLTAELMMHHKVKKLLMQSRMKRGKM</sequence>
<dbReference type="PANTHER" id="PTHR33931">
    <property type="entry name" value="HOLIN-LIKE PROTEIN CIDA-RELATED"/>
    <property type="match status" value="1"/>
</dbReference>
<feature type="transmembrane region" description="Helical" evidence="6">
    <location>
        <begin position="16"/>
        <end position="32"/>
    </location>
</feature>
<dbReference type="eggNOG" id="COG1380">
    <property type="taxonomic scope" value="Bacteria"/>
</dbReference>
<dbReference type="KEGG" id="sgy:Sgly_3062"/>
<evidence type="ECO:0000256" key="5">
    <source>
        <dbReference type="ARBA" id="ARBA00023136"/>
    </source>
</evidence>
<keyword evidence="4 6" id="KW-1133">Transmembrane helix</keyword>
<dbReference type="EMBL" id="CP002547">
    <property type="protein sequence ID" value="ADY57330.1"/>
    <property type="molecule type" value="Genomic_DNA"/>
</dbReference>
<organism evidence="7 8">
    <name type="scientific">Syntrophobotulus glycolicus (strain DSM 8271 / FlGlyR)</name>
    <dbReference type="NCBI Taxonomy" id="645991"/>
    <lineage>
        <taxon>Bacteria</taxon>
        <taxon>Bacillati</taxon>
        <taxon>Bacillota</taxon>
        <taxon>Clostridia</taxon>
        <taxon>Eubacteriales</taxon>
        <taxon>Desulfitobacteriaceae</taxon>
        <taxon>Syntrophobotulus</taxon>
    </lineage>
</organism>
<evidence type="ECO:0000313" key="8">
    <source>
        <dbReference type="Proteomes" id="UP000007488"/>
    </source>
</evidence>
<dbReference type="Proteomes" id="UP000007488">
    <property type="component" value="Chromosome"/>
</dbReference>
<dbReference type="STRING" id="645991.Sgly_3062"/>
<reference evidence="7 8" key="1">
    <citation type="journal article" date="2011" name="Stand. Genomic Sci.">
        <title>Complete genome sequence of Syntrophobotulus glycolicus type strain (FlGlyR).</title>
        <authorList>
            <person name="Han C."/>
            <person name="Mwirichia R."/>
            <person name="Chertkov O."/>
            <person name="Held B."/>
            <person name="Lapidus A."/>
            <person name="Nolan M."/>
            <person name="Lucas S."/>
            <person name="Hammon N."/>
            <person name="Deshpande S."/>
            <person name="Cheng J.F."/>
            <person name="Tapia R."/>
            <person name="Goodwin L."/>
            <person name="Pitluck S."/>
            <person name="Huntemann M."/>
            <person name="Liolios K."/>
            <person name="Ivanova N."/>
            <person name="Pagani I."/>
            <person name="Mavromatis K."/>
            <person name="Ovchinikova G."/>
            <person name="Pati A."/>
            <person name="Chen A."/>
            <person name="Palaniappan K."/>
            <person name="Land M."/>
            <person name="Hauser L."/>
            <person name="Brambilla E.M."/>
            <person name="Rohde M."/>
            <person name="Spring S."/>
            <person name="Sikorski J."/>
            <person name="Goker M."/>
            <person name="Woyke T."/>
            <person name="Bristow J."/>
            <person name="Eisen J.A."/>
            <person name="Markowitz V."/>
            <person name="Hugenholtz P."/>
            <person name="Kyrpides N.C."/>
            <person name="Klenk H.P."/>
            <person name="Detter J.C."/>
        </authorList>
    </citation>
    <scope>NUCLEOTIDE SEQUENCE [LARGE SCALE GENOMIC DNA]</scope>
    <source>
        <strain evidence="8">DSM 8271 / FlGlyR</strain>
    </source>
</reference>
<keyword evidence="8" id="KW-1185">Reference proteome</keyword>
<dbReference type="GO" id="GO:0005886">
    <property type="term" value="C:plasma membrane"/>
    <property type="evidence" value="ECO:0007669"/>
    <property type="project" value="UniProtKB-SubCell"/>
</dbReference>
<gene>
    <name evidence="7" type="ordered locus">Sgly_3062</name>
</gene>
<dbReference type="PANTHER" id="PTHR33931:SF2">
    <property type="entry name" value="HOLIN-LIKE PROTEIN CIDA"/>
    <property type="match status" value="1"/>
</dbReference>
<dbReference type="HOGENOM" id="CLU_113736_3_1_9"/>
<feature type="transmembrane region" description="Helical" evidence="6">
    <location>
        <begin position="105"/>
        <end position="127"/>
    </location>
</feature>
<dbReference type="Pfam" id="PF03788">
    <property type="entry name" value="LrgA"/>
    <property type="match status" value="1"/>
</dbReference>
<name>F0T0F8_SYNGF</name>
<evidence type="ECO:0000256" key="1">
    <source>
        <dbReference type="ARBA" id="ARBA00004651"/>
    </source>
</evidence>
<feature type="transmembrane region" description="Helical" evidence="6">
    <location>
        <begin position="44"/>
        <end position="62"/>
    </location>
</feature>
<evidence type="ECO:0000313" key="7">
    <source>
        <dbReference type="EMBL" id="ADY57330.1"/>
    </source>
</evidence>
<dbReference type="NCBIfam" id="NF002460">
    <property type="entry name" value="PRK01658.1"/>
    <property type="match status" value="1"/>
</dbReference>
<dbReference type="InterPro" id="IPR005538">
    <property type="entry name" value="LrgA/CidA"/>
</dbReference>
<keyword evidence="5 6" id="KW-0472">Membrane</keyword>
<reference evidence="8" key="2">
    <citation type="submission" date="2011-02" db="EMBL/GenBank/DDBJ databases">
        <title>The complete genome of Syntrophobotulus glycolicus DSM 8271.</title>
        <authorList>
            <person name="Lucas S."/>
            <person name="Copeland A."/>
            <person name="Lapidus A."/>
            <person name="Bruce D."/>
            <person name="Goodwin L."/>
            <person name="Pitluck S."/>
            <person name="Kyrpides N."/>
            <person name="Mavromatis K."/>
            <person name="Pagani I."/>
            <person name="Ivanova N."/>
            <person name="Mikhailova N."/>
            <person name="Chertkov O."/>
            <person name="Held B."/>
            <person name="Detter J.C."/>
            <person name="Tapia R."/>
            <person name="Han C."/>
            <person name="Land M."/>
            <person name="Hauser L."/>
            <person name="Markowitz V."/>
            <person name="Cheng J.-F."/>
            <person name="Hugenholtz P."/>
            <person name="Woyke T."/>
            <person name="Wu D."/>
            <person name="Spring S."/>
            <person name="Schroeder M."/>
            <person name="Brambilla E."/>
            <person name="Klenk H.-P."/>
            <person name="Eisen J.A."/>
        </authorList>
    </citation>
    <scope>NUCLEOTIDE SEQUENCE [LARGE SCALE GENOMIC DNA]</scope>
    <source>
        <strain evidence="8">DSM 8271 / FlGlyR</strain>
    </source>
</reference>
<dbReference type="AlphaFoldDB" id="F0T0F8"/>
<evidence type="ECO:0000256" key="2">
    <source>
        <dbReference type="ARBA" id="ARBA00022475"/>
    </source>
</evidence>
<proteinExistence type="predicted"/>
<feature type="transmembrane region" description="Helical" evidence="6">
    <location>
        <begin position="74"/>
        <end position="93"/>
    </location>
</feature>
<comment type="subcellular location">
    <subcellularLocation>
        <location evidence="1">Cell membrane</location>
        <topology evidence="1">Multi-pass membrane protein</topology>
    </subcellularLocation>
</comment>
<keyword evidence="3 6" id="KW-0812">Transmembrane</keyword>
<protein>
    <submittedName>
        <fullName evidence="7">LrgA family protein</fullName>
    </submittedName>
</protein>
<evidence type="ECO:0000256" key="3">
    <source>
        <dbReference type="ARBA" id="ARBA00022692"/>
    </source>
</evidence>